<comment type="catalytic activity">
    <reaction evidence="4">
        <text>L-phenylalanyl-tRNA(Phe) + an N-terminal L-alpha-aminoacyl-[protein] = an N-terminal L-phenylalanyl-L-alpha-aminoacyl-[protein] + tRNA(Phe)</text>
        <dbReference type="Rhea" id="RHEA:43632"/>
        <dbReference type="Rhea" id="RHEA-COMP:9668"/>
        <dbReference type="Rhea" id="RHEA-COMP:9699"/>
        <dbReference type="Rhea" id="RHEA-COMP:10636"/>
        <dbReference type="Rhea" id="RHEA-COMP:10637"/>
        <dbReference type="ChEBI" id="CHEBI:78442"/>
        <dbReference type="ChEBI" id="CHEBI:78531"/>
        <dbReference type="ChEBI" id="CHEBI:78597"/>
        <dbReference type="ChEBI" id="CHEBI:83561"/>
        <dbReference type="EC" id="2.3.2.6"/>
    </reaction>
</comment>
<evidence type="ECO:0000256" key="2">
    <source>
        <dbReference type="ARBA" id="ARBA00022679"/>
    </source>
</evidence>
<dbReference type="InterPro" id="IPR016181">
    <property type="entry name" value="Acyl_CoA_acyltransferase"/>
</dbReference>
<organism evidence="5 6">
    <name type="scientific">Asticcacaulis biprosthecium C19</name>
    <dbReference type="NCBI Taxonomy" id="715226"/>
    <lineage>
        <taxon>Bacteria</taxon>
        <taxon>Pseudomonadati</taxon>
        <taxon>Pseudomonadota</taxon>
        <taxon>Alphaproteobacteria</taxon>
        <taxon>Caulobacterales</taxon>
        <taxon>Caulobacteraceae</taxon>
        <taxon>Asticcacaulis</taxon>
    </lineage>
</organism>
<dbReference type="GO" id="GO:0008914">
    <property type="term" value="F:leucyl-tRNA--protein transferase activity"/>
    <property type="evidence" value="ECO:0007669"/>
    <property type="project" value="UniProtKB-UniRule"/>
</dbReference>
<dbReference type="Gene3D" id="3.40.630.70">
    <property type="entry name" value="Leucyl/phenylalanyl-tRNA-protein transferase, C-terminal domain"/>
    <property type="match status" value="1"/>
</dbReference>
<comment type="catalytic activity">
    <reaction evidence="4">
        <text>N-terminal L-lysyl-[protein] + L-leucyl-tRNA(Leu) = N-terminal L-leucyl-L-lysyl-[protein] + tRNA(Leu) + H(+)</text>
        <dbReference type="Rhea" id="RHEA:12340"/>
        <dbReference type="Rhea" id="RHEA-COMP:9613"/>
        <dbReference type="Rhea" id="RHEA-COMP:9622"/>
        <dbReference type="Rhea" id="RHEA-COMP:12670"/>
        <dbReference type="Rhea" id="RHEA-COMP:12671"/>
        <dbReference type="ChEBI" id="CHEBI:15378"/>
        <dbReference type="ChEBI" id="CHEBI:65249"/>
        <dbReference type="ChEBI" id="CHEBI:78442"/>
        <dbReference type="ChEBI" id="CHEBI:78494"/>
        <dbReference type="ChEBI" id="CHEBI:133043"/>
        <dbReference type="EC" id="2.3.2.6"/>
    </reaction>
</comment>
<dbReference type="SUPFAM" id="SSF55729">
    <property type="entry name" value="Acyl-CoA N-acyltransferases (Nat)"/>
    <property type="match status" value="1"/>
</dbReference>
<dbReference type="AlphaFoldDB" id="F4QQ93"/>
<dbReference type="eggNOG" id="COG2360">
    <property type="taxonomic scope" value="Bacteria"/>
</dbReference>
<dbReference type="EC" id="2.3.2.6" evidence="4"/>
<dbReference type="InterPro" id="IPR042203">
    <property type="entry name" value="Leu/Phe-tRNA_Trfase_C"/>
</dbReference>
<dbReference type="PANTHER" id="PTHR30098:SF2">
    <property type="entry name" value="LEUCYL_PHENYLALANYL-TRNA--PROTEIN TRANSFERASE"/>
    <property type="match status" value="1"/>
</dbReference>
<dbReference type="RefSeq" id="WP_006274184.1">
    <property type="nucleotide sequence ID" value="NZ_GL883079.1"/>
</dbReference>
<dbReference type="Pfam" id="PF03588">
    <property type="entry name" value="Leu_Phe_trans"/>
    <property type="match status" value="1"/>
</dbReference>
<keyword evidence="6" id="KW-1185">Reference proteome</keyword>
<comment type="function">
    <text evidence="4">Functions in the N-end rule pathway of protein degradation where it conjugates Leu, Phe and, less efficiently, Met from aminoacyl-tRNAs to the N-termini of proteins containing an N-terminal arginine or lysine.</text>
</comment>
<evidence type="ECO:0000256" key="3">
    <source>
        <dbReference type="ARBA" id="ARBA00023315"/>
    </source>
</evidence>
<comment type="similarity">
    <text evidence="4">Belongs to the L/F-transferase family.</text>
</comment>
<comment type="catalytic activity">
    <reaction evidence="4">
        <text>N-terminal L-arginyl-[protein] + L-leucyl-tRNA(Leu) = N-terminal L-leucyl-L-arginyl-[protein] + tRNA(Leu) + H(+)</text>
        <dbReference type="Rhea" id="RHEA:50416"/>
        <dbReference type="Rhea" id="RHEA-COMP:9613"/>
        <dbReference type="Rhea" id="RHEA-COMP:9622"/>
        <dbReference type="Rhea" id="RHEA-COMP:12672"/>
        <dbReference type="Rhea" id="RHEA-COMP:12673"/>
        <dbReference type="ChEBI" id="CHEBI:15378"/>
        <dbReference type="ChEBI" id="CHEBI:64719"/>
        <dbReference type="ChEBI" id="CHEBI:78442"/>
        <dbReference type="ChEBI" id="CHEBI:78494"/>
        <dbReference type="ChEBI" id="CHEBI:133044"/>
        <dbReference type="EC" id="2.3.2.6"/>
    </reaction>
</comment>
<protein>
    <recommendedName>
        <fullName evidence="4">Leucyl/phenylalanyl-tRNA--protein transferase</fullName>
        <ecNumber evidence="4">2.3.2.6</ecNumber>
    </recommendedName>
    <alternativeName>
        <fullName evidence="4">L/F-transferase</fullName>
    </alternativeName>
    <alternativeName>
        <fullName evidence="4">Leucyltransferase</fullName>
    </alternativeName>
    <alternativeName>
        <fullName evidence="4">Phenyalanyltransferase</fullName>
    </alternativeName>
</protein>
<sequence>MADFTLDDLIGCYRSGVFPMSDARDDDYLFLVDPPMRGVLPLDAFHIPSRLARTVRKDDYTVRIDSAFQQVIELCAEESVNRTSTWISHSIQALYQALFARGLAHSVEVWREGQLIGGLYGVAIGGAFFGESMVSRATDASKIALVHLVARLKAGGFKLLDCQFQTEHLSQFGVLEIEKAGYLTLLAAAVDLKADFYDLPSTATGKDVMRLLAPGKKLEPQISANERE</sequence>
<dbReference type="FunFam" id="3.40.630.70:FF:000001">
    <property type="entry name" value="Leucyl/phenylalanyl-tRNA--protein transferase"/>
    <property type="match status" value="1"/>
</dbReference>
<reference evidence="6" key="1">
    <citation type="submission" date="2011-03" db="EMBL/GenBank/DDBJ databases">
        <title>Draft genome sequence of Brevundimonas diminuta.</title>
        <authorList>
            <person name="Brown P.J.B."/>
            <person name="Buechlein A."/>
            <person name="Hemmerich C."/>
            <person name="Brun Y.V."/>
        </authorList>
    </citation>
    <scope>NUCLEOTIDE SEQUENCE [LARGE SCALE GENOMIC DNA]</scope>
    <source>
        <strain evidence="6">C19</strain>
    </source>
</reference>
<dbReference type="OrthoDB" id="9790282at2"/>
<dbReference type="GO" id="GO:0005737">
    <property type="term" value="C:cytoplasm"/>
    <property type="evidence" value="ECO:0007669"/>
    <property type="project" value="UniProtKB-SubCell"/>
</dbReference>
<accession>F4QQ93</accession>
<dbReference type="EMBL" id="GL883079">
    <property type="protein sequence ID" value="EGF90380.1"/>
    <property type="molecule type" value="Genomic_DNA"/>
</dbReference>
<keyword evidence="2 4" id="KW-0808">Transferase</keyword>
<dbReference type="HAMAP" id="MF_00688">
    <property type="entry name" value="Leu_Phe_trans"/>
    <property type="match status" value="1"/>
</dbReference>
<keyword evidence="3 4" id="KW-0012">Acyltransferase</keyword>
<dbReference type="InterPro" id="IPR004616">
    <property type="entry name" value="Leu/Phe-tRNA_Trfase"/>
</dbReference>
<keyword evidence="1 4" id="KW-0963">Cytoplasm</keyword>
<gene>
    <name evidence="4 5" type="primary">aat</name>
    <name evidence="5" type="ORF">ABI_34010</name>
</gene>
<dbReference type="HOGENOM" id="CLU_075045_1_1_5"/>
<name>F4QQ93_9CAUL</name>
<comment type="subcellular location">
    <subcellularLocation>
        <location evidence="4">Cytoplasm</location>
    </subcellularLocation>
</comment>
<dbReference type="GO" id="GO:0030163">
    <property type="term" value="P:protein catabolic process"/>
    <property type="evidence" value="ECO:0007669"/>
    <property type="project" value="UniProtKB-UniRule"/>
</dbReference>
<dbReference type="Proteomes" id="UP000006512">
    <property type="component" value="Unassembled WGS sequence"/>
</dbReference>
<evidence type="ECO:0000256" key="1">
    <source>
        <dbReference type="ARBA" id="ARBA00022490"/>
    </source>
</evidence>
<dbReference type="STRING" id="715226.ABI_34010"/>
<dbReference type="NCBIfam" id="TIGR00667">
    <property type="entry name" value="aat"/>
    <property type="match status" value="1"/>
</dbReference>
<dbReference type="PANTHER" id="PTHR30098">
    <property type="entry name" value="LEUCYL/PHENYLALANYL-TRNA--PROTEIN TRANSFERASE"/>
    <property type="match status" value="1"/>
</dbReference>
<proteinExistence type="inferred from homology"/>
<evidence type="ECO:0000313" key="6">
    <source>
        <dbReference type="Proteomes" id="UP000006512"/>
    </source>
</evidence>
<evidence type="ECO:0000256" key="4">
    <source>
        <dbReference type="HAMAP-Rule" id="MF_00688"/>
    </source>
</evidence>
<evidence type="ECO:0000313" key="5">
    <source>
        <dbReference type="EMBL" id="EGF90380.1"/>
    </source>
</evidence>